<feature type="coiled-coil region" evidence="1">
    <location>
        <begin position="21"/>
        <end position="55"/>
    </location>
</feature>
<sequence>MVFKEDEKDLQTSPVKTNANLKSIQKKVLDARTKLTEAEKEVARLKKMNNEAKRKIAAPPNYEIFKGSTNPDTPVDVFYETLKFLNRNEPIILRSGGEFLYSNTKFHYQFVDCLGEVQQKILTKAIAMHGFKNAIVENFNVEVRDKVDEKFQAYFKSLEKRIDVVTAYFEFPRALPPRYTVTADIRKNIRMIKTILDDILKVRNLKIQFYHDFASILHDPQLIEFLKSYENVRLYGCLTNKVCLCEQLSNFINTNVGNLTCFLDPPYCHRSICAKIVENLIENDNITSVFIKRITFNPNQNNTYEEDKTALAHLRSALTTHHATYKKDNEKEPIEKYELGRSDGWKLRVSIPNCYMEELSEFTIDFFQE</sequence>
<keyword evidence="1" id="KW-0175">Coiled coil</keyword>
<dbReference type="WBParaSite" id="ACRNAN_scaffold2011.g29355.t1">
    <property type="protein sequence ID" value="ACRNAN_scaffold2011.g29355.t1"/>
    <property type="gene ID" value="ACRNAN_scaffold2011.g29355"/>
</dbReference>
<proteinExistence type="predicted"/>
<protein>
    <submittedName>
        <fullName evidence="3">Uncharacterized protein</fullName>
    </submittedName>
</protein>
<dbReference type="Proteomes" id="UP000887540">
    <property type="component" value="Unplaced"/>
</dbReference>
<evidence type="ECO:0000256" key="1">
    <source>
        <dbReference type="SAM" id="Coils"/>
    </source>
</evidence>
<reference evidence="3" key="1">
    <citation type="submission" date="2022-11" db="UniProtKB">
        <authorList>
            <consortium name="WormBaseParasite"/>
        </authorList>
    </citation>
    <scope>IDENTIFICATION</scope>
</reference>
<accession>A0A914D6P0</accession>
<dbReference type="AlphaFoldDB" id="A0A914D6P0"/>
<keyword evidence="2" id="KW-1185">Reference proteome</keyword>
<organism evidence="2 3">
    <name type="scientific">Acrobeloides nanus</name>
    <dbReference type="NCBI Taxonomy" id="290746"/>
    <lineage>
        <taxon>Eukaryota</taxon>
        <taxon>Metazoa</taxon>
        <taxon>Ecdysozoa</taxon>
        <taxon>Nematoda</taxon>
        <taxon>Chromadorea</taxon>
        <taxon>Rhabditida</taxon>
        <taxon>Tylenchina</taxon>
        <taxon>Cephalobomorpha</taxon>
        <taxon>Cephaloboidea</taxon>
        <taxon>Cephalobidae</taxon>
        <taxon>Acrobeloides</taxon>
    </lineage>
</organism>
<name>A0A914D6P0_9BILA</name>
<evidence type="ECO:0000313" key="3">
    <source>
        <dbReference type="WBParaSite" id="ACRNAN_scaffold2011.g29355.t1"/>
    </source>
</evidence>
<evidence type="ECO:0000313" key="2">
    <source>
        <dbReference type="Proteomes" id="UP000887540"/>
    </source>
</evidence>